<dbReference type="SUPFAM" id="SSF56214">
    <property type="entry name" value="4'-phosphopantetheinyl transferase"/>
    <property type="match status" value="1"/>
</dbReference>
<comment type="similarity">
    <text evidence="11">Belongs to the P-Pant transferase superfamily. AcpS family.</text>
</comment>
<dbReference type="PANTHER" id="PTHR12215:SF10">
    <property type="entry name" value="L-AMINOADIPATE-SEMIALDEHYDE DEHYDROGENASE-PHOSPHOPANTETHEINYL TRANSFERASE"/>
    <property type="match status" value="1"/>
</dbReference>
<reference evidence="13 14" key="1">
    <citation type="submission" date="2024-06" db="EMBL/GenBank/DDBJ databases">
        <authorList>
            <person name="Chen R.Y."/>
        </authorList>
    </citation>
    <scope>NUCLEOTIDE SEQUENCE [LARGE SCALE GENOMIC DNA]</scope>
    <source>
        <strain evidence="13 14">D2</strain>
    </source>
</reference>
<sequence length="124" mass="13280">MAIIGIGTDIVEISRFDTVNLNAIAKRVLTAEELSAFQQNKQPHRYLAKRWAAKEAAAKALGTGIAAGVTFHDFVISNLPSGAPVLQLFGKAAERLGNNVNVHISISDEKQYATATVIFESISA</sequence>
<comment type="catalytic activity">
    <reaction evidence="11">
        <text>apo-[ACP] + CoA = holo-[ACP] + adenosine 3',5'-bisphosphate + H(+)</text>
        <dbReference type="Rhea" id="RHEA:12068"/>
        <dbReference type="Rhea" id="RHEA-COMP:9685"/>
        <dbReference type="Rhea" id="RHEA-COMP:9690"/>
        <dbReference type="ChEBI" id="CHEBI:15378"/>
        <dbReference type="ChEBI" id="CHEBI:29999"/>
        <dbReference type="ChEBI" id="CHEBI:57287"/>
        <dbReference type="ChEBI" id="CHEBI:58343"/>
        <dbReference type="ChEBI" id="CHEBI:64479"/>
        <dbReference type="EC" id="2.7.8.7"/>
    </reaction>
</comment>
<accession>A0ABV1RK68</accession>
<keyword evidence="7 11" id="KW-0276">Fatty acid metabolism</keyword>
<evidence type="ECO:0000256" key="10">
    <source>
        <dbReference type="ARBA" id="ARBA00023160"/>
    </source>
</evidence>
<evidence type="ECO:0000256" key="5">
    <source>
        <dbReference type="ARBA" id="ARBA00022679"/>
    </source>
</evidence>
<gene>
    <name evidence="11 13" type="primary">acpS</name>
    <name evidence="13" type="ORF">ABS311_14735</name>
</gene>
<dbReference type="Proteomes" id="UP001467690">
    <property type="component" value="Unassembled WGS sequence"/>
</dbReference>
<protein>
    <recommendedName>
        <fullName evidence="11">Holo-[acyl-carrier-protein] synthase</fullName>
        <shortName evidence="11">Holo-ACP synthase</shortName>
        <ecNumber evidence="11">2.7.8.7</ecNumber>
    </recommendedName>
    <alternativeName>
        <fullName evidence="11">4'-phosphopantetheinyl transferase AcpS</fullName>
    </alternativeName>
</protein>
<evidence type="ECO:0000259" key="12">
    <source>
        <dbReference type="Pfam" id="PF01648"/>
    </source>
</evidence>
<comment type="subcellular location">
    <subcellularLocation>
        <location evidence="11">Cytoplasm</location>
    </subcellularLocation>
</comment>
<evidence type="ECO:0000256" key="3">
    <source>
        <dbReference type="ARBA" id="ARBA00022490"/>
    </source>
</evidence>
<dbReference type="EC" id="2.7.8.7" evidence="11"/>
<evidence type="ECO:0000256" key="7">
    <source>
        <dbReference type="ARBA" id="ARBA00022832"/>
    </source>
</evidence>
<evidence type="ECO:0000256" key="11">
    <source>
        <dbReference type="HAMAP-Rule" id="MF_00101"/>
    </source>
</evidence>
<evidence type="ECO:0000256" key="2">
    <source>
        <dbReference type="ARBA" id="ARBA00010990"/>
    </source>
</evidence>
<evidence type="ECO:0000313" key="13">
    <source>
        <dbReference type="EMBL" id="MER2493136.1"/>
    </source>
</evidence>
<keyword evidence="5 11" id="KW-0808">Transferase</keyword>
<dbReference type="InterPro" id="IPR008278">
    <property type="entry name" value="4-PPantetheinyl_Trfase_dom"/>
</dbReference>
<comment type="caution">
    <text evidence="13">The sequence shown here is derived from an EMBL/GenBank/DDBJ whole genome shotgun (WGS) entry which is preliminary data.</text>
</comment>
<dbReference type="InterPro" id="IPR037143">
    <property type="entry name" value="4-PPantetheinyl_Trfase_dom_sf"/>
</dbReference>
<keyword evidence="6 11" id="KW-0479">Metal-binding</keyword>
<dbReference type="HAMAP" id="MF_00101">
    <property type="entry name" value="AcpS"/>
    <property type="match status" value="1"/>
</dbReference>
<evidence type="ECO:0000256" key="8">
    <source>
        <dbReference type="ARBA" id="ARBA00022842"/>
    </source>
</evidence>
<dbReference type="NCBIfam" id="TIGR00516">
    <property type="entry name" value="acpS"/>
    <property type="match status" value="1"/>
</dbReference>
<dbReference type="InterPro" id="IPR002582">
    <property type="entry name" value="ACPS"/>
</dbReference>
<evidence type="ECO:0000256" key="9">
    <source>
        <dbReference type="ARBA" id="ARBA00023098"/>
    </source>
</evidence>
<keyword evidence="3 11" id="KW-0963">Cytoplasm</keyword>
<keyword evidence="8 11" id="KW-0460">Magnesium</keyword>
<evidence type="ECO:0000256" key="4">
    <source>
        <dbReference type="ARBA" id="ARBA00022516"/>
    </source>
</evidence>
<evidence type="ECO:0000313" key="14">
    <source>
        <dbReference type="Proteomes" id="UP001467690"/>
    </source>
</evidence>
<proteinExistence type="inferred from homology"/>
<keyword evidence="14" id="KW-1185">Reference proteome</keyword>
<dbReference type="InterPro" id="IPR050559">
    <property type="entry name" value="P-Pant_transferase_sf"/>
</dbReference>
<keyword evidence="4 11" id="KW-0444">Lipid biosynthesis</keyword>
<feature type="binding site" evidence="11">
    <location>
        <position position="55"/>
    </location>
    <ligand>
        <name>Mg(2+)</name>
        <dbReference type="ChEBI" id="CHEBI:18420"/>
    </ligand>
</feature>
<feature type="binding site" evidence="11">
    <location>
        <position position="9"/>
    </location>
    <ligand>
        <name>Mg(2+)</name>
        <dbReference type="ChEBI" id="CHEBI:18420"/>
    </ligand>
</feature>
<evidence type="ECO:0000256" key="1">
    <source>
        <dbReference type="ARBA" id="ARBA00001946"/>
    </source>
</evidence>
<organism evidence="13 14">
    <name type="scientific">Catenovulum sediminis</name>
    <dbReference type="NCBI Taxonomy" id="1740262"/>
    <lineage>
        <taxon>Bacteria</taxon>
        <taxon>Pseudomonadati</taxon>
        <taxon>Pseudomonadota</taxon>
        <taxon>Gammaproteobacteria</taxon>
        <taxon>Alteromonadales</taxon>
        <taxon>Alteromonadaceae</taxon>
        <taxon>Catenovulum</taxon>
    </lineage>
</organism>
<dbReference type="RefSeq" id="WP_350402470.1">
    <property type="nucleotide sequence ID" value="NZ_JBELOE010000254.1"/>
</dbReference>
<comment type="cofactor">
    <cofactor evidence="1 11">
        <name>Mg(2+)</name>
        <dbReference type="ChEBI" id="CHEBI:18420"/>
    </cofactor>
</comment>
<keyword evidence="9 11" id="KW-0443">Lipid metabolism</keyword>
<name>A0ABV1RK68_9ALTE</name>
<dbReference type="InterPro" id="IPR004568">
    <property type="entry name" value="Ppantetheine-prot_Trfase_dom"/>
</dbReference>
<evidence type="ECO:0000256" key="6">
    <source>
        <dbReference type="ARBA" id="ARBA00022723"/>
    </source>
</evidence>
<dbReference type="EMBL" id="JBELOE010000254">
    <property type="protein sequence ID" value="MER2493136.1"/>
    <property type="molecule type" value="Genomic_DNA"/>
</dbReference>
<dbReference type="Pfam" id="PF01648">
    <property type="entry name" value="ACPS"/>
    <property type="match status" value="1"/>
</dbReference>
<dbReference type="Gene3D" id="3.90.470.20">
    <property type="entry name" value="4'-phosphopantetheinyl transferase domain"/>
    <property type="match status" value="1"/>
</dbReference>
<comment type="function">
    <text evidence="11">Transfers the 4'-phosphopantetheine moiety from coenzyme A to a Ser of acyl-carrier-protein.</text>
</comment>
<feature type="domain" description="4'-phosphopantetheinyl transferase" evidence="12">
    <location>
        <begin position="5"/>
        <end position="115"/>
    </location>
</feature>
<dbReference type="NCBIfam" id="TIGR00556">
    <property type="entry name" value="pantethn_trn"/>
    <property type="match status" value="1"/>
</dbReference>
<keyword evidence="10 11" id="KW-0275">Fatty acid biosynthesis</keyword>
<dbReference type="PANTHER" id="PTHR12215">
    <property type="entry name" value="PHOSPHOPANTETHEINE TRANSFERASE"/>
    <property type="match status" value="1"/>
</dbReference>
<comment type="similarity">
    <text evidence="2">Belongs to the P-Pant transferase superfamily. Gsp/Sfp/HetI/AcpT family.</text>
</comment>
<dbReference type="GO" id="GO:0008897">
    <property type="term" value="F:holo-[acyl-carrier-protein] synthase activity"/>
    <property type="evidence" value="ECO:0007669"/>
    <property type="project" value="UniProtKB-EC"/>
</dbReference>